<dbReference type="GO" id="GO:0005507">
    <property type="term" value="F:copper ion binding"/>
    <property type="evidence" value="ECO:0007669"/>
    <property type="project" value="InterPro"/>
</dbReference>
<evidence type="ECO:0000256" key="2">
    <source>
        <dbReference type="ARBA" id="ARBA00010457"/>
    </source>
</evidence>
<dbReference type="PANTHER" id="PTHR10003">
    <property type="entry name" value="SUPEROXIDE DISMUTASE CU-ZN -RELATED"/>
    <property type="match status" value="1"/>
</dbReference>
<evidence type="ECO:0000313" key="13">
    <source>
        <dbReference type="EMBL" id="CAI9785910.1"/>
    </source>
</evidence>
<dbReference type="PRINTS" id="PR00068">
    <property type="entry name" value="CUZNDISMTASE"/>
</dbReference>
<comment type="cofactor">
    <cofactor evidence="11">
        <name>Cu cation</name>
        <dbReference type="ChEBI" id="CHEBI:23378"/>
    </cofactor>
    <text evidence="11">Binds 1 copper ion per subunit.</text>
</comment>
<keyword evidence="6" id="KW-0049">Antioxidant</keyword>
<evidence type="ECO:0000256" key="10">
    <source>
        <dbReference type="ARBA" id="ARBA00049204"/>
    </source>
</evidence>
<evidence type="ECO:0000256" key="5">
    <source>
        <dbReference type="ARBA" id="ARBA00022833"/>
    </source>
</evidence>
<evidence type="ECO:0000256" key="11">
    <source>
        <dbReference type="RuleBase" id="RU000393"/>
    </source>
</evidence>
<dbReference type="PROSITE" id="PS00332">
    <property type="entry name" value="SOD_CU_ZN_2"/>
    <property type="match status" value="1"/>
</dbReference>
<comment type="subunit">
    <text evidence="3">Homotetramer.</text>
</comment>
<proteinExistence type="inferred from homology"/>
<dbReference type="CDD" id="cd00305">
    <property type="entry name" value="Cu-Zn_Superoxide_Dismutase"/>
    <property type="match status" value="1"/>
</dbReference>
<evidence type="ECO:0000313" key="14">
    <source>
        <dbReference type="Proteomes" id="UP000834106"/>
    </source>
</evidence>
<comment type="cofactor">
    <cofactor evidence="11">
        <name>Zn(2+)</name>
        <dbReference type="ChEBI" id="CHEBI:29105"/>
    </cofactor>
    <text evidence="11">Binds 1 zinc ion per subunit.</text>
</comment>
<dbReference type="InterPro" id="IPR018152">
    <property type="entry name" value="SOD_Cu/Zn_BS"/>
</dbReference>
<keyword evidence="7 11" id="KW-0560">Oxidoreductase</keyword>
<dbReference type="Pfam" id="PF00080">
    <property type="entry name" value="Sod_Cu"/>
    <property type="match status" value="1"/>
</dbReference>
<dbReference type="PROSITE" id="PS00087">
    <property type="entry name" value="SOD_CU_ZN_1"/>
    <property type="match status" value="1"/>
</dbReference>
<dbReference type="FunFam" id="2.60.40.200:FF:000003">
    <property type="entry name" value="Superoxide dismutase [Cu-Zn], chloroplastic"/>
    <property type="match status" value="1"/>
</dbReference>
<dbReference type="AlphaFoldDB" id="A0AAD2AI98"/>
<evidence type="ECO:0000259" key="12">
    <source>
        <dbReference type="Pfam" id="PF00080"/>
    </source>
</evidence>
<dbReference type="Proteomes" id="UP000834106">
    <property type="component" value="Chromosome 22"/>
</dbReference>
<comment type="function">
    <text evidence="1 11">Destroys radicals which are normally produced within the cells and which are toxic to biological systems.</text>
</comment>
<keyword evidence="8 11" id="KW-0186">Copper</keyword>
<dbReference type="Gene3D" id="2.60.40.200">
    <property type="entry name" value="Superoxide dismutase, copper/zinc binding domain"/>
    <property type="match status" value="1"/>
</dbReference>
<gene>
    <name evidence="13" type="ORF">FPE_LOCUS33340</name>
</gene>
<keyword evidence="5 11" id="KW-0862">Zinc</keyword>
<dbReference type="EMBL" id="OU503057">
    <property type="protein sequence ID" value="CAI9785910.1"/>
    <property type="molecule type" value="Genomic_DNA"/>
</dbReference>
<dbReference type="GO" id="GO:0009507">
    <property type="term" value="C:chloroplast"/>
    <property type="evidence" value="ECO:0007669"/>
    <property type="project" value="UniProtKB-ARBA"/>
</dbReference>
<dbReference type="SUPFAM" id="SSF49329">
    <property type="entry name" value="Cu,Zn superoxide dismutase-like"/>
    <property type="match status" value="1"/>
</dbReference>
<evidence type="ECO:0000256" key="4">
    <source>
        <dbReference type="ARBA" id="ARBA00022723"/>
    </source>
</evidence>
<comment type="catalytic activity">
    <reaction evidence="10 11">
        <text>2 superoxide + 2 H(+) = H2O2 + O2</text>
        <dbReference type="Rhea" id="RHEA:20696"/>
        <dbReference type="ChEBI" id="CHEBI:15378"/>
        <dbReference type="ChEBI" id="CHEBI:15379"/>
        <dbReference type="ChEBI" id="CHEBI:16240"/>
        <dbReference type="ChEBI" id="CHEBI:18421"/>
        <dbReference type="EC" id="1.15.1.1"/>
    </reaction>
</comment>
<organism evidence="13 14">
    <name type="scientific">Fraxinus pennsylvanica</name>
    <dbReference type="NCBI Taxonomy" id="56036"/>
    <lineage>
        <taxon>Eukaryota</taxon>
        <taxon>Viridiplantae</taxon>
        <taxon>Streptophyta</taxon>
        <taxon>Embryophyta</taxon>
        <taxon>Tracheophyta</taxon>
        <taxon>Spermatophyta</taxon>
        <taxon>Magnoliopsida</taxon>
        <taxon>eudicotyledons</taxon>
        <taxon>Gunneridae</taxon>
        <taxon>Pentapetalae</taxon>
        <taxon>asterids</taxon>
        <taxon>lamiids</taxon>
        <taxon>Lamiales</taxon>
        <taxon>Oleaceae</taxon>
        <taxon>Oleeae</taxon>
        <taxon>Fraxinus</taxon>
    </lineage>
</organism>
<comment type="similarity">
    <text evidence="2 11">Belongs to the Cu-Zn superoxide dismutase family.</text>
</comment>
<dbReference type="InterPro" id="IPR024134">
    <property type="entry name" value="SOD_Cu/Zn_/chaperone"/>
</dbReference>
<reference evidence="13" key="1">
    <citation type="submission" date="2023-05" db="EMBL/GenBank/DDBJ databases">
        <authorList>
            <person name="Huff M."/>
        </authorList>
    </citation>
    <scope>NUCLEOTIDE SEQUENCE</scope>
</reference>
<dbReference type="InterPro" id="IPR036423">
    <property type="entry name" value="SOD-like_Cu/Zn_dom_sf"/>
</dbReference>
<evidence type="ECO:0000256" key="9">
    <source>
        <dbReference type="ARBA" id="ARBA00023157"/>
    </source>
</evidence>
<sequence>MQEALAVMAAQTVLYSTPHHSLLPLSFNPTISTTSSASLPLTSSFHGLSLKATTRLYLSSSAFAAPRPLAVVSSATKKAVAVLKGTSNVKGVVTLTQEAEGPTTVNVRVTGLTPGKHGFHLHEFGDTTNGCISTGPHFNPNGLTHGAPEDKVRHAGDLGNIVADASGVAEATIVDNQIALTGPYSVVGRAFVVHELEDDLGKGGHELSLSTGNAGGRLACGVVGLTVL</sequence>
<protein>
    <recommendedName>
        <fullName evidence="11">Superoxide dismutase [Cu-Zn]</fullName>
        <ecNumber evidence="11">1.15.1.1</ecNumber>
    </recommendedName>
</protein>
<dbReference type="GO" id="GO:0004784">
    <property type="term" value="F:superoxide dismutase activity"/>
    <property type="evidence" value="ECO:0007669"/>
    <property type="project" value="UniProtKB-EC"/>
</dbReference>
<dbReference type="InterPro" id="IPR001424">
    <property type="entry name" value="SOD_Cu_Zn_dom"/>
</dbReference>
<evidence type="ECO:0000256" key="7">
    <source>
        <dbReference type="ARBA" id="ARBA00023002"/>
    </source>
</evidence>
<evidence type="ECO:0000256" key="8">
    <source>
        <dbReference type="ARBA" id="ARBA00023008"/>
    </source>
</evidence>
<evidence type="ECO:0000256" key="6">
    <source>
        <dbReference type="ARBA" id="ARBA00022862"/>
    </source>
</evidence>
<dbReference type="EC" id="1.15.1.1" evidence="11"/>
<keyword evidence="4 11" id="KW-0479">Metal-binding</keyword>
<keyword evidence="14" id="KW-1185">Reference proteome</keyword>
<name>A0AAD2AI98_9LAMI</name>
<evidence type="ECO:0000256" key="3">
    <source>
        <dbReference type="ARBA" id="ARBA00011881"/>
    </source>
</evidence>
<accession>A0AAD2AI98</accession>
<feature type="domain" description="Superoxide dismutase copper/zinc binding" evidence="12">
    <location>
        <begin position="89"/>
        <end position="223"/>
    </location>
</feature>
<keyword evidence="9" id="KW-1015">Disulfide bond</keyword>
<evidence type="ECO:0000256" key="1">
    <source>
        <dbReference type="ARBA" id="ARBA00003917"/>
    </source>
</evidence>